<dbReference type="EMBL" id="CAXITT010000427">
    <property type="protein sequence ID" value="CAL1541358.1"/>
    <property type="molecule type" value="Genomic_DNA"/>
</dbReference>
<keyword evidence="4 7" id="KW-1133">Transmembrane helix</keyword>
<evidence type="ECO:0000256" key="1">
    <source>
        <dbReference type="ARBA" id="ARBA00004651"/>
    </source>
</evidence>
<keyword evidence="3 7" id="KW-0812">Transmembrane</keyword>
<dbReference type="Gene3D" id="1.20.1070.10">
    <property type="entry name" value="Rhodopsin 7-helix transmembrane proteins"/>
    <property type="match status" value="1"/>
</dbReference>
<feature type="non-terminal residue" evidence="9">
    <location>
        <position position="316"/>
    </location>
</feature>
<dbReference type="PROSITE" id="PS50262">
    <property type="entry name" value="G_PROTEIN_RECEP_F1_2"/>
    <property type="match status" value="1"/>
</dbReference>
<evidence type="ECO:0000256" key="4">
    <source>
        <dbReference type="ARBA" id="ARBA00022989"/>
    </source>
</evidence>
<dbReference type="PRINTS" id="PR00237">
    <property type="entry name" value="GPCRRHODOPSN"/>
</dbReference>
<evidence type="ECO:0000259" key="8">
    <source>
        <dbReference type="PROSITE" id="PS50262"/>
    </source>
</evidence>
<gene>
    <name evidence="9" type="ORF">GSLYS_00014964001</name>
</gene>
<feature type="non-terminal residue" evidence="9">
    <location>
        <position position="1"/>
    </location>
</feature>
<dbReference type="GO" id="GO:0032870">
    <property type="term" value="P:cellular response to hormone stimulus"/>
    <property type="evidence" value="ECO:0007669"/>
    <property type="project" value="TreeGrafter"/>
</dbReference>
<keyword evidence="5 7" id="KW-0472">Membrane</keyword>
<dbReference type="SUPFAM" id="SSF81321">
    <property type="entry name" value="Family A G protein-coupled receptor-like"/>
    <property type="match status" value="1"/>
</dbReference>
<evidence type="ECO:0000256" key="6">
    <source>
        <dbReference type="ARBA" id="ARBA00023170"/>
    </source>
</evidence>
<dbReference type="AlphaFoldDB" id="A0AAV2I715"/>
<dbReference type="InterPro" id="IPR017452">
    <property type="entry name" value="GPCR_Rhodpsn_7TM"/>
</dbReference>
<dbReference type="InterPro" id="IPR000276">
    <property type="entry name" value="GPCR_Rhodpsn"/>
</dbReference>
<dbReference type="PANTHER" id="PTHR24241:SF76">
    <property type="entry name" value="NEUROPEPTIDE SIFAMIDE RECEPTOR"/>
    <property type="match status" value="1"/>
</dbReference>
<dbReference type="GO" id="GO:0004930">
    <property type="term" value="F:G protein-coupled receptor activity"/>
    <property type="evidence" value="ECO:0007669"/>
    <property type="project" value="InterPro"/>
</dbReference>
<evidence type="ECO:0000256" key="2">
    <source>
        <dbReference type="ARBA" id="ARBA00022475"/>
    </source>
</evidence>
<dbReference type="Pfam" id="PF00001">
    <property type="entry name" value="7tm_1"/>
    <property type="match status" value="1"/>
</dbReference>
<keyword evidence="10" id="KW-1185">Reference proteome</keyword>
<evidence type="ECO:0000313" key="9">
    <source>
        <dbReference type="EMBL" id="CAL1541358.1"/>
    </source>
</evidence>
<evidence type="ECO:0000256" key="3">
    <source>
        <dbReference type="ARBA" id="ARBA00022692"/>
    </source>
</evidence>
<sequence length="316" mass="35139">SKSFLEDFLTYSQCVVAAVVNFGGIVGNVINLVVFAKMGFHETINISLFSLAASDLGCLVTLQWTYLCYNPLFRAADLPFNAVVVEYITGGWPHVGFSRVAGMLTAYATFERCLCVTLPMDVKRLLTPKKTVCVVAAIFVLVFASITPVFTVNLLLPEFYPPLNKTWVGIVFTGNRAEVEQVLFSMTNIYGYMSFVLVALFTVVLINRLIAKTKWRDDVIFSHTRTSTVSMRDKKVARMMATVSCLFITLTFPLTAVYLTSAVMPDFGRGGILESVFQVSVASAISFEMINSSVNVLVYLKMSSRYKEVVVKLFLR</sequence>
<dbReference type="GO" id="GO:0005886">
    <property type="term" value="C:plasma membrane"/>
    <property type="evidence" value="ECO:0007669"/>
    <property type="project" value="UniProtKB-SubCell"/>
</dbReference>
<evidence type="ECO:0000256" key="7">
    <source>
        <dbReference type="SAM" id="Phobius"/>
    </source>
</evidence>
<organism evidence="9 10">
    <name type="scientific">Lymnaea stagnalis</name>
    <name type="common">Great pond snail</name>
    <name type="synonym">Helix stagnalis</name>
    <dbReference type="NCBI Taxonomy" id="6523"/>
    <lineage>
        <taxon>Eukaryota</taxon>
        <taxon>Metazoa</taxon>
        <taxon>Spiralia</taxon>
        <taxon>Lophotrochozoa</taxon>
        <taxon>Mollusca</taxon>
        <taxon>Gastropoda</taxon>
        <taxon>Heterobranchia</taxon>
        <taxon>Euthyneura</taxon>
        <taxon>Panpulmonata</taxon>
        <taxon>Hygrophila</taxon>
        <taxon>Lymnaeoidea</taxon>
        <taxon>Lymnaeidae</taxon>
        <taxon>Lymnaea</taxon>
    </lineage>
</organism>
<protein>
    <recommendedName>
        <fullName evidence="8">G-protein coupled receptors family 1 profile domain-containing protein</fullName>
    </recommendedName>
</protein>
<comment type="subcellular location">
    <subcellularLocation>
        <location evidence="1">Cell membrane</location>
        <topology evidence="1">Multi-pass membrane protein</topology>
    </subcellularLocation>
</comment>
<proteinExistence type="predicted"/>
<dbReference type="Proteomes" id="UP001497497">
    <property type="component" value="Unassembled WGS sequence"/>
</dbReference>
<evidence type="ECO:0000313" key="10">
    <source>
        <dbReference type="Proteomes" id="UP001497497"/>
    </source>
</evidence>
<feature type="transmembrane region" description="Helical" evidence="7">
    <location>
        <begin position="15"/>
        <end position="36"/>
    </location>
</feature>
<feature type="transmembrane region" description="Helical" evidence="7">
    <location>
        <begin position="239"/>
        <end position="259"/>
    </location>
</feature>
<dbReference type="GO" id="GO:0042277">
    <property type="term" value="F:peptide binding"/>
    <property type="evidence" value="ECO:0007669"/>
    <property type="project" value="TreeGrafter"/>
</dbReference>
<evidence type="ECO:0000256" key="5">
    <source>
        <dbReference type="ARBA" id="ARBA00023136"/>
    </source>
</evidence>
<keyword evidence="6" id="KW-0675">Receptor</keyword>
<dbReference type="PANTHER" id="PTHR24241">
    <property type="entry name" value="NEUROPEPTIDE RECEPTOR-RELATED G-PROTEIN COUPLED RECEPTOR"/>
    <property type="match status" value="1"/>
</dbReference>
<feature type="domain" description="G-protein coupled receptors family 1 profile" evidence="8">
    <location>
        <begin position="27"/>
        <end position="299"/>
    </location>
</feature>
<reference evidence="9 10" key="1">
    <citation type="submission" date="2024-04" db="EMBL/GenBank/DDBJ databases">
        <authorList>
            <consortium name="Genoscope - CEA"/>
            <person name="William W."/>
        </authorList>
    </citation>
    <scope>NUCLEOTIDE SEQUENCE [LARGE SCALE GENOMIC DNA]</scope>
</reference>
<feature type="transmembrane region" description="Helical" evidence="7">
    <location>
        <begin position="189"/>
        <end position="206"/>
    </location>
</feature>
<accession>A0AAV2I715</accession>
<keyword evidence="2" id="KW-1003">Cell membrane</keyword>
<feature type="transmembrane region" description="Helical" evidence="7">
    <location>
        <begin position="131"/>
        <end position="156"/>
    </location>
</feature>
<feature type="transmembrane region" description="Helical" evidence="7">
    <location>
        <begin position="279"/>
        <end position="300"/>
    </location>
</feature>
<comment type="caution">
    <text evidence="9">The sequence shown here is derived from an EMBL/GenBank/DDBJ whole genome shotgun (WGS) entry which is preliminary data.</text>
</comment>
<name>A0AAV2I715_LYMST</name>